<organism evidence="2 3">
    <name type="scientific">Blautia parvula</name>
    <dbReference type="NCBI Taxonomy" id="2877527"/>
    <lineage>
        <taxon>Bacteria</taxon>
        <taxon>Bacillati</taxon>
        <taxon>Bacillota</taxon>
        <taxon>Clostridia</taxon>
        <taxon>Lachnospirales</taxon>
        <taxon>Lachnospiraceae</taxon>
        <taxon>Blautia</taxon>
    </lineage>
</organism>
<reference evidence="2 3" key="1">
    <citation type="submission" date="2024-04" db="EMBL/GenBank/DDBJ databases">
        <title>Defined microbial consortia suppress multidrug-resistant proinflammatory Enterobacteriaceae via ecological control.</title>
        <authorList>
            <person name="Furuichi M."/>
            <person name="Kawaguchi T."/>
            <person name="Pust M."/>
            <person name="Yasuma K."/>
            <person name="Plichta D."/>
            <person name="Hasegawa N."/>
            <person name="Ohya T."/>
            <person name="Bhattarai S."/>
            <person name="Sasajima S."/>
            <person name="Aoto Y."/>
            <person name="Tuganbaev T."/>
            <person name="Yaginuma M."/>
            <person name="Ueda M."/>
            <person name="Okahashi N."/>
            <person name="Amafuji K."/>
            <person name="Kiridooshi Y."/>
            <person name="Sugita K."/>
            <person name="Strazar M."/>
            <person name="Skelly A."/>
            <person name="Suda W."/>
            <person name="Hattori M."/>
            <person name="Nakamoto N."/>
            <person name="Caballero S."/>
            <person name="Norman J."/>
            <person name="Olle B."/>
            <person name="Tanoue T."/>
            <person name="Arita M."/>
            <person name="Bucci V."/>
            <person name="Atarashi K."/>
            <person name="Xavier R."/>
            <person name="Honda K."/>
        </authorList>
    </citation>
    <scope>NUCLEOTIDE SEQUENCE [LARGE SCALE GENOMIC DNA]</scope>
    <source>
        <strain evidence="3">k34-0107-D12</strain>
    </source>
</reference>
<feature type="transmembrane region" description="Helical" evidence="1">
    <location>
        <begin position="37"/>
        <end position="58"/>
    </location>
</feature>
<keyword evidence="1" id="KW-0812">Transmembrane</keyword>
<evidence type="ECO:0000313" key="3">
    <source>
        <dbReference type="Proteomes" id="UP001600941"/>
    </source>
</evidence>
<keyword evidence="1" id="KW-0472">Membrane</keyword>
<name>A0ABQ0BVQ2_9FIRM</name>
<feature type="transmembrane region" description="Helical" evidence="1">
    <location>
        <begin position="88"/>
        <end position="106"/>
    </location>
</feature>
<evidence type="ECO:0000313" key="2">
    <source>
        <dbReference type="EMBL" id="GAA6500610.1"/>
    </source>
</evidence>
<dbReference type="Pfam" id="PF05437">
    <property type="entry name" value="AzlD"/>
    <property type="match status" value="1"/>
</dbReference>
<protein>
    <submittedName>
        <fullName evidence="2">Branched-chain amino acid transporter permease</fullName>
    </submittedName>
</protein>
<gene>
    <name evidence="2" type="ORF">K340107D12_34260</name>
</gene>
<dbReference type="RefSeq" id="WP_054351191.1">
    <property type="nucleotide sequence ID" value="NZ_AP031413.1"/>
</dbReference>
<dbReference type="PIRSF" id="PIRSF003203">
    <property type="entry name" value="AzlD"/>
    <property type="match status" value="1"/>
</dbReference>
<feature type="transmembrane region" description="Helical" evidence="1">
    <location>
        <begin position="6"/>
        <end position="28"/>
    </location>
</feature>
<proteinExistence type="predicted"/>
<evidence type="ECO:0000256" key="1">
    <source>
        <dbReference type="SAM" id="Phobius"/>
    </source>
</evidence>
<dbReference type="Proteomes" id="UP001600941">
    <property type="component" value="Unassembled WGS sequence"/>
</dbReference>
<dbReference type="InterPro" id="IPR008407">
    <property type="entry name" value="Brnchd-chn_aa_trnsp_AzlD"/>
</dbReference>
<keyword evidence="1" id="KW-1133">Transmembrane helix</keyword>
<keyword evidence="3" id="KW-1185">Reference proteome</keyword>
<comment type="caution">
    <text evidence="2">The sequence shown here is derived from an EMBL/GenBank/DDBJ whole genome shotgun (WGS) entry which is preliminary data.</text>
</comment>
<sequence length="107" mass="11831">MTVMQSIITILAVALGTMLTRFLPFVVFPDSKNPPQFITYLGTVFPYAVIGLLVAYSLKDFVGTGSHGIPEILAILFITAVHRWKKNMLLSISAGTVLYMFFVQAVF</sequence>
<dbReference type="EMBL" id="BAABZQ010000001">
    <property type="protein sequence ID" value="GAA6500610.1"/>
    <property type="molecule type" value="Genomic_DNA"/>
</dbReference>
<accession>A0ABQ0BVQ2</accession>